<comment type="similarity">
    <text evidence="2 6">Belongs to the class-A beta-lactamase family.</text>
</comment>
<feature type="domain" description="Beta-lactamase class A catalytic" evidence="8">
    <location>
        <begin position="41"/>
        <end position="292"/>
    </location>
</feature>
<evidence type="ECO:0000256" key="6">
    <source>
        <dbReference type="RuleBase" id="RU361140"/>
    </source>
</evidence>
<dbReference type="PATRIC" id="fig|445710.3.peg.882"/>
<dbReference type="PRINTS" id="PR00118">
    <property type="entry name" value="BLACTAMASEA"/>
</dbReference>
<dbReference type="STRING" id="445710.ATSB10_08850"/>
<evidence type="ECO:0000256" key="4">
    <source>
        <dbReference type="ARBA" id="ARBA00022801"/>
    </source>
</evidence>
<dbReference type="Gene3D" id="3.40.710.10">
    <property type="entry name" value="DD-peptidase/beta-lactamase superfamily"/>
    <property type="match status" value="1"/>
</dbReference>
<feature type="chain" id="PRO_5007824078" description="Beta-lactamase" evidence="7">
    <location>
        <begin position="22"/>
        <end position="321"/>
    </location>
</feature>
<keyword evidence="5 6" id="KW-0046">Antibiotic resistance</keyword>
<evidence type="ECO:0000256" key="1">
    <source>
        <dbReference type="ARBA" id="ARBA00001526"/>
    </source>
</evidence>
<evidence type="ECO:0000256" key="7">
    <source>
        <dbReference type="SAM" id="SignalP"/>
    </source>
</evidence>
<organism evidence="9 10">
    <name type="scientific">Dyella thiooxydans</name>
    <dbReference type="NCBI Taxonomy" id="445710"/>
    <lineage>
        <taxon>Bacteria</taxon>
        <taxon>Pseudomonadati</taxon>
        <taxon>Pseudomonadota</taxon>
        <taxon>Gammaproteobacteria</taxon>
        <taxon>Lysobacterales</taxon>
        <taxon>Rhodanobacteraceae</taxon>
        <taxon>Dyella</taxon>
    </lineage>
</organism>
<dbReference type="RefSeq" id="WP_063670769.1">
    <property type="nucleotide sequence ID" value="NZ_CP014841.1"/>
</dbReference>
<name>A0A161IV29_9GAMM</name>
<evidence type="ECO:0000256" key="5">
    <source>
        <dbReference type="ARBA" id="ARBA00023251"/>
    </source>
</evidence>
<dbReference type="InterPro" id="IPR045155">
    <property type="entry name" value="Beta-lactam_cat"/>
</dbReference>
<dbReference type="EC" id="3.5.2.6" evidence="3 6"/>
<reference evidence="9 10" key="1">
    <citation type="submission" date="2016-02" db="EMBL/GenBank/DDBJ databases">
        <title>Complete genome sequencing and analysis of ATSB10, Dyella thiooxydans isolated from rhizosphere soil of sunflower (Helianthus annuus L.).</title>
        <authorList>
            <person name="Lee Y."/>
            <person name="Hwangbo K."/>
            <person name="Chung H."/>
            <person name="Yoo J."/>
            <person name="Kim K.Y."/>
            <person name="Sa T.M."/>
            <person name="Um Y."/>
            <person name="Madhaiyan M."/>
        </authorList>
    </citation>
    <scope>NUCLEOTIDE SEQUENCE [LARGE SCALE GENOMIC DNA]</scope>
    <source>
        <strain evidence="9 10">ATSB10</strain>
    </source>
</reference>
<accession>A0A161IV29</accession>
<dbReference type="PANTHER" id="PTHR35333">
    <property type="entry name" value="BETA-LACTAMASE"/>
    <property type="match status" value="1"/>
</dbReference>
<dbReference type="GO" id="GO:0030655">
    <property type="term" value="P:beta-lactam antibiotic catabolic process"/>
    <property type="evidence" value="ECO:0007669"/>
    <property type="project" value="InterPro"/>
</dbReference>
<evidence type="ECO:0000313" key="9">
    <source>
        <dbReference type="EMBL" id="AND68339.1"/>
    </source>
</evidence>
<sequence>MRLAPWLTAALGLLAAQTCLADELQARLQALSRQALPGRLGVTVLDLRDGHAWRTGADRAYPMMSVFKAPLGAALLARVDAGTLSLDRQVTITRADLRHGRSAIADRFHGEAMHFTVRELLVAAVADSDNTAADALLPLAGGPAGVTAFLRSHGIDGLRVDRGEGAIYHDVMGLDAHDQPPPHETPAEEDARIRRGELAYMAGPRDTSTPDAAASFLRQLWQGELLSAPSTRLLLDTMTHTPPFRIEPGLPKSVRFAHKGGTSATFEGITAAFNDIGVIAWPDGRAVVVAAFLTGSTQSAKERNALFAELGRVVVRGVGEK</sequence>
<evidence type="ECO:0000256" key="3">
    <source>
        <dbReference type="ARBA" id="ARBA00012865"/>
    </source>
</evidence>
<dbReference type="PANTHER" id="PTHR35333:SF3">
    <property type="entry name" value="BETA-LACTAMASE-TYPE TRANSPEPTIDASE FOLD CONTAINING PROTEIN"/>
    <property type="match status" value="1"/>
</dbReference>
<dbReference type="PROSITE" id="PS00146">
    <property type="entry name" value="BETA_LACTAMASE_A"/>
    <property type="match status" value="1"/>
</dbReference>
<evidence type="ECO:0000313" key="10">
    <source>
        <dbReference type="Proteomes" id="UP000077255"/>
    </source>
</evidence>
<dbReference type="InterPro" id="IPR023650">
    <property type="entry name" value="Beta-lactam_class-A_AS"/>
</dbReference>
<gene>
    <name evidence="9" type="ORF">ATSB10_08850</name>
</gene>
<keyword evidence="4 6" id="KW-0378">Hydrolase</keyword>
<dbReference type="Proteomes" id="UP000077255">
    <property type="component" value="Chromosome"/>
</dbReference>
<proteinExistence type="inferred from homology"/>
<keyword evidence="7" id="KW-0732">Signal</keyword>
<dbReference type="GO" id="GO:0046677">
    <property type="term" value="P:response to antibiotic"/>
    <property type="evidence" value="ECO:0007669"/>
    <property type="project" value="UniProtKB-UniRule"/>
</dbReference>
<dbReference type="InterPro" id="IPR012338">
    <property type="entry name" value="Beta-lactam/transpept-like"/>
</dbReference>
<dbReference type="InterPro" id="IPR000871">
    <property type="entry name" value="Beta-lactam_class-A"/>
</dbReference>
<dbReference type="Pfam" id="PF13354">
    <property type="entry name" value="Beta-lactamase2"/>
    <property type="match status" value="1"/>
</dbReference>
<feature type="signal peptide" evidence="7">
    <location>
        <begin position="1"/>
        <end position="21"/>
    </location>
</feature>
<comment type="catalytic activity">
    <reaction evidence="1 6">
        <text>a beta-lactam + H2O = a substituted beta-amino acid</text>
        <dbReference type="Rhea" id="RHEA:20401"/>
        <dbReference type="ChEBI" id="CHEBI:15377"/>
        <dbReference type="ChEBI" id="CHEBI:35627"/>
        <dbReference type="ChEBI" id="CHEBI:140347"/>
        <dbReference type="EC" id="3.5.2.6"/>
    </reaction>
</comment>
<keyword evidence="10" id="KW-1185">Reference proteome</keyword>
<dbReference type="SUPFAM" id="SSF56601">
    <property type="entry name" value="beta-lactamase/transpeptidase-like"/>
    <property type="match status" value="1"/>
</dbReference>
<dbReference type="EMBL" id="CP014841">
    <property type="protein sequence ID" value="AND68339.1"/>
    <property type="molecule type" value="Genomic_DNA"/>
</dbReference>
<evidence type="ECO:0000256" key="2">
    <source>
        <dbReference type="ARBA" id="ARBA00009009"/>
    </source>
</evidence>
<evidence type="ECO:0000259" key="8">
    <source>
        <dbReference type="Pfam" id="PF13354"/>
    </source>
</evidence>
<dbReference type="NCBIfam" id="NF033103">
    <property type="entry name" value="bla_class_A"/>
    <property type="match status" value="1"/>
</dbReference>
<dbReference type="KEGG" id="dtx:ATSB10_08850"/>
<dbReference type="GO" id="GO:0008800">
    <property type="term" value="F:beta-lactamase activity"/>
    <property type="evidence" value="ECO:0007669"/>
    <property type="project" value="UniProtKB-UniRule"/>
</dbReference>
<dbReference type="AlphaFoldDB" id="A0A161IV29"/>
<protein>
    <recommendedName>
        <fullName evidence="3 6">Beta-lactamase</fullName>
        <ecNumber evidence="3 6">3.5.2.6</ecNumber>
    </recommendedName>
</protein>